<protein>
    <submittedName>
        <fullName evidence="1">Uncharacterized protein</fullName>
    </submittedName>
</protein>
<sequence length="109" mass="11978">MVWVCGERSGRIKSHVVFRTWSSLQVNRGCDWPSAGAWRDARSSLARAPLPPTAGYPQLALTSNDAPKGKVPLAFCFCQLGGPQEVFMFIFPGEIIICVLETHLCVLNT</sequence>
<keyword evidence="2" id="KW-1185">Reference proteome</keyword>
<accession>A0A5B7EU17</accession>
<evidence type="ECO:0000313" key="2">
    <source>
        <dbReference type="Proteomes" id="UP000324222"/>
    </source>
</evidence>
<organism evidence="1 2">
    <name type="scientific">Portunus trituberculatus</name>
    <name type="common">Swimming crab</name>
    <name type="synonym">Neptunus trituberculatus</name>
    <dbReference type="NCBI Taxonomy" id="210409"/>
    <lineage>
        <taxon>Eukaryota</taxon>
        <taxon>Metazoa</taxon>
        <taxon>Ecdysozoa</taxon>
        <taxon>Arthropoda</taxon>
        <taxon>Crustacea</taxon>
        <taxon>Multicrustacea</taxon>
        <taxon>Malacostraca</taxon>
        <taxon>Eumalacostraca</taxon>
        <taxon>Eucarida</taxon>
        <taxon>Decapoda</taxon>
        <taxon>Pleocyemata</taxon>
        <taxon>Brachyura</taxon>
        <taxon>Eubrachyura</taxon>
        <taxon>Portunoidea</taxon>
        <taxon>Portunidae</taxon>
        <taxon>Portuninae</taxon>
        <taxon>Portunus</taxon>
    </lineage>
</organism>
<dbReference type="AlphaFoldDB" id="A0A5B7EU17"/>
<dbReference type="EMBL" id="VSRR010003506">
    <property type="protein sequence ID" value="MPC36393.1"/>
    <property type="molecule type" value="Genomic_DNA"/>
</dbReference>
<gene>
    <name evidence="1" type="ORF">E2C01_029849</name>
</gene>
<name>A0A5B7EU17_PORTR</name>
<reference evidence="1 2" key="1">
    <citation type="submission" date="2019-05" db="EMBL/GenBank/DDBJ databases">
        <title>Another draft genome of Portunus trituberculatus and its Hox gene families provides insights of decapod evolution.</title>
        <authorList>
            <person name="Jeong J.-H."/>
            <person name="Song I."/>
            <person name="Kim S."/>
            <person name="Choi T."/>
            <person name="Kim D."/>
            <person name="Ryu S."/>
            <person name="Kim W."/>
        </authorList>
    </citation>
    <scope>NUCLEOTIDE SEQUENCE [LARGE SCALE GENOMIC DNA]</scope>
    <source>
        <tissue evidence="1">Muscle</tissue>
    </source>
</reference>
<dbReference type="Proteomes" id="UP000324222">
    <property type="component" value="Unassembled WGS sequence"/>
</dbReference>
<comment type="caution">
    <text evidence="1">The sequence shown here is derived from an EMBL/GenBank/DDBJ whole genome shotgun (WGS) entry which is preliminary data.</text>
</comment>
<proteinExistence type="predicted"/>
<evidence type="ECO:0000313" key="1">
    <source>
        <dbReference type="EMBL" id="MPC36393.1"/>
    </source>
</evidence>